<dbReference type="EMBL" id="KM972263">
    <property type="protein sequence ID" value="AKE80033.1"/>
    <property type="molecule type" value="Genomic_DNA"/>
</dbReference>
<reference evidence="9" key="2">
    <citation type="submission" date="2022-07" db="EMBL/GenBank/DDBJ databases">
        <authorList>
            <person name="Peng Z."/>
        </authorList>
    </citation>
    <scope>NUCLEOTIDE SEQUENCE</scope>
    <source>
        <strain evidence="9">2022WUSS069</strain>
    </source>
</reference>
<evidence type="ECO:0000313" key="3">
    <source>
        <dbReference type="EMBL" id="AKE79560.1"/>
    </source>
</evidence>
<dbReference type="RefSeq" id="WP_024411602.1">
    <property type="nucleotide sequence ID" value="NZ_CECY01000087.1"/>
</dbReference>
<dbReference type="EMBL" id="KM972266">
    <property type="protein sequence ID" value="AKE80095.1"/>
    <property type="molecule type" value="Genomic_DNA"/>
</dbReference>
<evidence type="ECO:0000313" key="8">
    <source>
        <dbReference type="EMBL" id="AKE80589.1"/>
    </source>
</evidence>
<dbReference type="GO" id="GO:0009103">
    <property type="term" value="P:lipopolysaccharide biosynthetic process"/>
    <property type="evidence" value="ECO:0007669"/>
    <property type="project" value="TreeGrafter"/>
</dbReference>
<evidence type="ECO:0000313" key="4">
    <source>
        <dbReference type="EMBL" id="AKE80033.1"/>
    </source>
</evidence>
<protein>
    <submittedName>
        <fullName evidence="3 9">Glycosyltransferase</fullName>
    </submittedName>
</protein>
<name>A0A0F6UW05_STRSU</name>
<dbReference type="InterPro" id="IPR001296">
    <property type="entry name" value="Glyco_trans_1"/>
</dbReference>
<evidence type="ECO:0000259" key="2">
    <source>
        <dbReference type="Pfam" id="PF00534"/>
    </source>
</evidence>
<keyword evidence="1 3" id="KW-0808">Transferase</keyword>
<sequence>MKNNRAVILHIAAITNDLFSGVNVVVPQHIQFQSHYAEVGLLNILDVNIPSIETQFQMSRSFALEDLSEPFNHPDIVVFHEIYRSDYLKISKELIRNKVPYIIFPHGSLTKKAQQKKWFKKKIANILLFNRFINGASATQFLSEKEKSETSMGSKNKFIITNGMNIPDKMKVHDKLTFSSGIIMSYIGRLDAYHKGLDLMIEAIKIKAFFLRSNNVKVNIYGPDYRNRAKNLIKLVEEAGVTDIIELHDAVSGIDKENVLLESDIFVQTSRFEGMPMGILEALSYGLPCLVTEGTTIGEKIINSNAGWMAKNTSVDIAEVFEQAINERSLYQEKGKKARSLIKNSFNWDKIAKDTINCYKTYF</sequence>
<dbReference type="CDD" id="cd03801">
    <property type="entry name" value="GT4_PimA-like"/>
    <property type="match status" value="1"/>
</dbReference>
<accession>A0A0F6UW05</accession>
<dbReference type="EMBL" id="KM972264">
    <property type="protein sequence ID" value="AKE80054.1"/>
    <property type="molecule type" value="Genomic_DNA"/>
</dbReference>
<dbReference type="AlphaFoldDB" id="A0A0F6UW05"/>
<evidence type="ECO:0000256" key="1">
    <source>
        <dbReference type="ARBA" id="ARBA00022679"/>
    </source>
</evidence>
<evidence type="ECO:0000313" key="5">
    <source>
        <dbReference type="EMBL" id="AKE80054.1"/>
    </source>
</evidence>
<dbReference type="EMBL" id="KM972278">
    <property type="protein sequence ID" value="AKE80378.1"/>
    <property type="molecule type" value="Genomic_DNA"/>
</dbReference>
<gene>
    <name evidence="3" type="primary">cpsI</name>
    <name evidence="9" type="ORF">NQD44_08690</name>
    <name evidence="3" type="ORF">YS133.seq-orf00009</name>
    <name evidence="4" type="ORF">YS33.seq-orf00009</name>
    <name evidence="5" type="ORF">YS34.seq-orf00009</name>
    <name evidence="6" type="ORF">YS37.seq-orf00009</name>
    <name evidence="7" type="ORF">YS73.seq-orf00009</name>
    <name evidence="8" type="ORF">YS86.seq-orf00009</name>
</gene>
<dbReference type="PANTHER" id="PTHR46401">
    <property type="entry name" value="GLYCOSYLTRANSFERASE WBBK-RELATED"/>
    <property type="match status" value="1"/>
</dbReference>
<dbReference type="PANTHER" id="PTHR46401:SF2">
    <property type="entry name" value="GLYCOSYLTRANSFERASE WBBK-RELATED"/>
    <property type="match status" value="1"/>
</dbReference>
<organism evidence="3">
    <name type="scientific">Streptococcus suis</name>
    <dbReference type="NCBI Taxonomy" id="1307"/>
    <lineage>
        <taxon>Bacteria</taxon>
        <taxon>Bacillati</taxon>
        <taxon>Bacillota</taxon>
        <taxon>Bacilli</taxon>
        <taxon>Lactobacillales</taxon>
        <taxon>Streptococcaceae</taxon>
        <taxon>Streptococcus</taxon>
    </lineage>
</organism>
<evidence type="ECO:0000313" key="6">
    <source>
        <dbReference type="EMBL" id="AKE80095.1"/>
    </source>
</evidence>
<proteinExistence type="predicted"/>
<dbReference type="EMBL" id="KM972288">
    <property type="protein sequence ID" value="AKE80589.1"/>
    <property type="molecule type" value="Genomic_DNA"/>
</dbReference>
<evidence type="ECO:0000313" key="7">
    <source>
        <dbReference type="EMBL" id="AKE80378.1"/>
    </source>
</evidence>
<evidence type="ECO:0000313" key="9">
    <source>
        <dbReference type="EMBL" id="MCR1233179.1"/>
    </source>
</evidence>
<dbReference type="EMBL" id="JANJPK010000025">
    <property type="protein sequence ID" value="MCR1233179.1"/>
    <property type="molecule type" value="Genomic_DNA"/>
</dbReference>
<dbReference type="Pfam" id="PF00534">
    <property type="entry name" value="Glycos_transf_1"/>
    <property type="match status" value="1"/>
</dbReference>
<feature type="domain" description="Glycosyl transferase family 1" evidence="2">
    <location>
        <begin position="179"/>
        <end position="339"/>
    </location>
</feature>
<dbReference type="GO" id="GO:0016757">
    <property type="term" value="F:glycosyltransferase activity"/>
    <property type="evidence" value="ECO:0007669"/>
    <property type="project" value="InterPro"/>
</dbReference>
<dbReference type="EMBL" id="KM972241">
    <property type="protein sequence ID" value="AKE79560.1"/>
    <property type="molecule type" value="Genomic_DNA"/>
</dbReference>
<dbReference type="Gene3D" id="3.40.50.2000">
    <property type="entry name" value="Glycogen Phosphorylase B"/>
    <property type="match status" value="2"/>
</dbReference>
<dbReference type="SUPFAM" id="SSF53756">
    <property type="entry name" value="UDP-Glycosyltransferase/glycogen phosphorylase"/>
    <property type="match status" value="1"/>
</dbReference>
<reference evidence="3" key="1">
    <citation type="journal article" date="2015" name="Appl. Environ. Microbiol.">
        <title>Eight Novel Capsular Polysaccharide Synthesis Gene Loci Identified in Nontypeable Streptococcus suis Isolates.</title>
        <authorList>
            <person name="Zheng H."/>
            <person name="Ji S."/>
            <person name="Liu Z."/>
            <person name="Lan R."/>
            <person name="Huang Y."/>
            <person name="Bai X."/>
            <person name="Gottschalk M."/>
            <person name="Xu J."/>
        </authorList>
    </citation>
    <scope>NUCLEOTIDE SEQUENCE</scope>
    <source>
        <strain evidence="3">YS133_seq</strain>
        <strain evidence="4">YS33_seq</strain>
        <strain evidence="5">YS34_seq</strain>
        <strain evidence="6">YS37_seq</strain>
        <strain evidence="7">YS73_seq</strain>
        <strain evidence="8">YS86_seq</strain>
    </source>
</reference>
<dbReference type="Proteomes" id="UP001206089">
    <property type="component" value="Unassembled WGS sequence"/>
</dbReference>